<evidence type="ECO:0000313" key="1">
    <source>
        <dbReference type="EMBL" id="MFC4755242.1"/>
    </source>
</evidence>
<organism evidence="1 2">
    <name type="scientific">Dietzia aurantiaca</name>
    <dbReference type="NCBI Taxonomy" id="983873"/>
    <lineage>
        <taxon>Bacteria</taxon>
        <taxon>Bacillati</taxon>
        <taxon>Actinomycetota</taxon>
        <taxon>Actinomycetes</taxon>
        <taxon>Mycobacteriales</taxon>
        <taxon>Dietziaceae</taxon>
        <taxon>Dietzia</taxon>
    </lineage>
</organism>
<dbReference type="Proteomes" id="UP001595836">
    <property type="component" value="Unassembled WGS sequence"/>
</dbReference>
<protein>
    <submittedName>
        <fullName evidence="1">Uncharacterized protein</fullName>
    </submittedName>
</protein>
<accession>A0ABV9PR27</accession>
<evidence type="ECO:0000313" key="2">
    <source>
        <dbReference type="Proteomes" id="UP001595836"/>
    </source>
</evidence>
<keyword evidence="2" id="KW-1185">Reference proteome</keyword>
<dbReference type="RefSeq" id="WP_344989491.1">
    <property type="nucleotide sequence ID" value="NZ_BAABCD010000008.1"/>
</dbReference>
<sequence length="55" mass="6168">MTDQPSLLDLLRRAYTQFHVGLGTISAADAEEIRQRQETRRPGVWYAGHGVVGSR</sequence>
<reference evidence="2" key="1">
    <citation type="journal article" date="2019" name="Int. J. Syst. Evol. Microbiol.">
        <title>The Global Catalogue of Microorganisms (GCM) 10K type strain sequencing project: providing services to taxonomists for standard genome sequencing and annotation.</title>
        <authorList>
            <consortium name="The Broad Institute Genomics Platform"/>
            <consortium name="The Broad Institute Genome Sequencing Center for Infectious Disease"/>
            <person name="Wu L."/>
            <person name="Ma J."/>
        </authorList>
    </citation>
    <scope>NUCLEOTIDE SEQUENCE [LARGE SCALE GENOMIC DNA]</scope>
    <source>
        <strain evidence="2">JCM 11882</strain>
    </source>
</reference>
<name>A0ABV9PR27_9ACTN</name>
<proteinExistence type="predicted"/>
<dbReference type="EMBL" id="JBHSHP010000023">
    <property type="protein sequence ID" value="MFC4755242.1"/>
    <property type="molecule type" value="Genomic_DNA"/>
</dbReference>
<comment type="caution">
    <text evidence="1">The sequence shown here is derived from an EMBL/GenBank/DDBJ whole genome shotgun (WGS) entry which is preliminary data.</text>
</comment>
<gene>
    <name evidence="1" type="ORF">ACFO7U_10675</name>
</gene>